<proteinExistence type="predicted"/>
<organism evidence="1 2">
    <name type="scientific">Rubus argutus</name>
    <name type="common">Southern blackberry</name>
    <dbReference type="NCBI Taxonomy" id="59490"/>
    <lineage>
        <taxon>Eukaryota</taxon>
        <taxon>Viridiplantae</taxon>
        <taxon>Streptophyta</taxon>
        <taxon>Embryophyta</taxon>
        <taxon>Tracheophyta</taxon>
        <taxon>Spermatophyta</taxon>
        <taxon>Magnoliopsida</taxon>
        <taxon>eudicotyledons</taxon>
        <taxon>Gunneridae</taxon>
        <taxon>Pentapetalae</taxon>
        <taxon>rosids</taxon>
        <taxon>fabids</taxon>
        <taxon>Rosales</taxon>
        <taxon>Rosaceae</taxon>
        <taxon>Rosoideae</taxon>
        <taxon>Rosoideae incertae sedis</taxon>
        <taxon>Rubus</taxon>
    </lineage>
</organism>
<protein>
    <submittedName>
        <fullName evidence="1">Uncharacterized protein</fullName>
    </submittedName>
</protein>
<sequence length="71" mass="8022">MPMSLSLCPDFHFSVVAADIHRFCPRALLHSIRHSQNATALTGDPSFAAANYRCVFLATPRHHNADRTRRF</sequence>
<dbReference type="Proteomes" id="UP001457282">
    <property type="component" value="Unassembled WGS sequence"/>
</dbReference>
<keyword evidence="2" id="KW-1185">Reference proteome</keyword>
<reference evidence="1 2" key="1">
    <citation type="journal article" date="2023" name="G3 (Bethesda)">
        <title>A chromosome-length genome assembly and annotation of blackberry (Rubus argutus, cv. 'Hillquist').</title>
        <authorList>
            <person name="Bruna T."/>
            <person name="Aryal R."/>
            <person name="Dudchenko O."/>
            <person name="Sargent D.J."/>
            <person name="Mead D."/>
            <person name="Buti M."/>
            <person name="Cavallini A."/>
            <person name="Hytonen T."/>
            <person name="Andres J."/>
            <person name="Pham M."/>
            <person name="Weisz D."/>
            <person name="Mascagni F."/>
            <person name="Usai G."/>
            <person name="Natali L."/>
            <person name="Bassil N."/>
            <person name="Fernandez G.E."/>
            <person name="Lomsadze A."/>
            <person name="Armour M."/>
            <person name="Olukolu B."/>
            <person name="Poorten T."/>
            <person name="Britton C."/>
            <person name="Davik J."/>
            <person name="Ashrafi H."/>
            <person name="Aiden E.L."/>
            <person name="Borodovsky M."/>
            <person name="Worthington M."/>
        </authorList>
    </citation>
    <scope>NUCLEOTIDE SEQUENCE [LARGE SCALE GENOMIC DNA]</scope>
    <source>
        <strain evidence="1">PI 553951</strain>
    </source>
</reference>
<evidence type="ECO:0000313" key="2">
    <source>
        <dbReference type="Proteomes" id="UP001457282"/>
    </source>
</evidence>
<dbReference type="EMBL" id="JBEDUW010000003">
    <property type="protein sequence ID" value="KAK9939591.1"/>
    <property type="molecule type" value="Genomic_DNA"/>
</dbReference>
<dbReference type="AlphaFoldDB" id="A0AAW1XT59"/>
<comment type="caution">
    <text evidence="1">The sequence shown here is derived from an EMBL/GenBank/DDBJ whole genome shotgun (WGS) entry which is preliminary data.</text>
</comment>
<accession>A0AAW1XT59</accession>
<name>A0AAW1XT59_RUBAR</name>
<gene>
    <name evidence="1" type="ORF">M0R45_016282</name>
</gene>
<evidence type="ECO:0000313" key="1">
    <source>
        <dbReference type="EMBL" id="KAK9939591.1"/>
    </source>
</evidence>